<dbReference type="EMBL" id="BLQM01000492">
    <property type="protein sequence ID" value="GMH92324.1"/>
    <property type="molecule type" value="Genomic_DNA"/>
</dbReference>
<evidence type="ECO:0008006" key="4">
    <source>
        <dbReference type="Google" id="ProtNLM"/>
    </source>
</evidence>
<feature type="region of interest" description="Disordered" evidence="1">
    <location>
        <begin position="1"/>
        <end position="39"/>
    </location>
</feature>
<feature type="compositionally biased region" description="Polar residues" evidence="1">
    <location>
        <begin position="29"/>
        <end position="39"/>
    </location>
</feature>
<dbReference type="Proteomes" id="UP001162640">
    <property type="component" value="Unassembled WGS sequence"/>
</dbReference>
<gene>
    <name evidence="2" type="ORF">TL16_g12313</name>
</gene>
<evidence type="ECO:0000313" key="2">
    <source>
        <dbReference type="EMBL" id="GMH92324.1"/>
    </source>
</evidence>
<reference evidence="3" key="1">
    <citation type="journal article" date="2023" name="Commun. Biol.">
        <title>Genome analysis of Parmales, the sister group of diatoms, reveals the evolutionary specialization of diatoms from phago-mixotrophs to photoautotrophs.</title>
        <authorList>
            <person name="Ban H."/>
            <person name="Sato S."/>
            <person name="Yoshikawa S."/>
            <person name="Yamada K."/>
            <person name="Nakamura Y."/>
            <person name="Ichinomiya M."/>
            <person name="Sato N."/>
            <person name="Blanc-Mathieu R."/>
            <person name="Endo H."/>
            <person name="Kuwata A."/>
            <person name="Ogata H."/>
        </authorList>
    </citation>
    <scope>NUCLEOTIDE SEQUENCE [LARGE SCALE GENOMIC DNA]</scope>
</reference>
<accession>A0A9W7BKE5</accession>
<name>A0A9W7BKE5_9STRA</name>
<protein>
    <recommendedName>
        <fullName evidence="4">PDZ domain-containing protein</fullName>
    </recommendedName>
</protein>
<evidence type="ECO:0000256" key="1">
    <source>
        <dbReference type="SAM" id="MobiDB-lite"/>
    </source>
</evidence>
<evidence type="ECO:0000313" key="3">
    <source>
        <dbReference type="Proteomes" id="UP001162640"/>
    </source>
</evidence>
<sequence>MTTTSFHLGLQRSPKTSLQRSQNRRSSSGILRTSLRSTSSPEQSYTVKLNLPPLGIIFEEINPGLSTGVLVSGFVENSQGDLNPLIQPGDILTTTTAVKIESGSSKYSLVTVNAEKCDFDTIISAISSHQPKFRCDYVELGFRRQEKIAVENGE</sequence>
<organism evidence="2 3">
    <name type="scientific">Triparma laevis f. inornata</name>
    <dbReference type="NCBI Taxonomy" id="1714386"/>
    <lineage>
        <taxon>Eukaryota</taxon>
        <taxon>Sar</taxon>
        <taxon>Stramenopiles</taxon>
        <taxon>Ochrophyta</taxon>
        <taxon>Bolidophyceae</taxon>
        <taxon>Parmales</taxon>
        <taxon>Triparmaceae</taxon>
        <taxon>Triparma</taxon>
    </lineage>
</organism>
<feature type="compositionally biased region" description="Low complexity" evidence="1">
    <location>
        <begin position="17"/>
        <end position="28"/>
    </location>
</feature>
<dbReference type="AlphaFoldDB" id="A0A9W7BKE5"/>
<comment type="caution">
    <text evidence="2">The sequence shown here is derived from an EMBL/GenBank/DDBJ whole genome shotgun (WGS) entry which is preliminary data.</text>
</comment>
<proteinExistence type="predicted"/>